<dbReference type="InterPro" id="IPR040256">
    <property type="entry name" value="At4g02000-like"/>
</dbReference>
<keyword evidence="4" id="KW-1185">Reference proteome</keyword>
<evidence type="ECO:0000259" key="2">
    <source>
        <dbReference type="Pfam" id="PF14392"/>
    </source>
</evidence>
<dbReference type="PANTHER" id="PTHR31286">
    <property type="entry name" value="GLYCINE-RICH CELL WALL STRUCTURAL PROTEIN 1.8-LIKE"/>
    <property type="match status" value="1"/>
</dbReference>
<dbReference type="Pfam" id="PF14111">
    <property type="entry name" value="DUF4283"/>
    <property type="match status" value="1"/>
</dbReference>
<dbReference type="Pfam" id="PF14392">
    <property type="entry name" value="zf-CCHC_4"/>
    <property type="match status" value="1"/>
</dbReference>
<dbReference type="PANTHER" id="PTHR31286:SF153">
    <property type="entry name" value="DUF4283 DOMAIN PROTEIN"/>
    <property type="match status" value="1"/>
</dbReference>
<protein>
    <recommendedName>
        <fullName evidence="5">DUF4283 domain-containing protein</fullName>
    </recommendedName>
</protein>
<organism evidence="3 4">
    <name type="scientific">Gossypium aridum</name>
    <name type="common">American cotton</name>
    <name type="synonym">Erioxylum aridum</name>
    <dbReference type="NCBI Taxonomy" id="34290"/>
    <lineage>
        <taxon>Eukaryota</taxon>
        <taxon>Viridiplantae</taxon>
        <taxon>Streptophyta</taxon>
        <taxon>Embryophyta</taxon>
        <taxon>Tracheophyta</taxon>
        <taxon>Spermatophyta</taxon>
        <taxon>Magnoliopsida</taxon>
        <taxon>eudicotyledons</taxon>
        <taxon>Gunneridae</taxon>
        <taxon>Pentapetalae</taxon>
        <taxon>rosids</taxon>
        <taxon>malvids</taxon>
        <taxon>Malvales</taxon>
        <taxon>Malvaceae</taxon>
        <taxon>Malvoideae</taxon>
        <taxon>Gossypium</taxon>
    </lineage>
</organism>
<accession>A0A7J8YJ08</accession>
<comment type="caution">
    <text evidence="3">The sequence shown here is derived from an EMBL/GenBank/DDBJ whole genome shotgun (WGS) entry which is preliminary data.</text>
</comment>
<evidence type="ECO:0000313" key="4">
    <source>
        <dbReference type="Proteomes" id="UP000593577"/>
    </source>
</evidence>
<dbReference type="InterPro" id="IPR025836">
    <property type="entry name" value="Zn_knuckle_CX2CX4HX4C"/>
</dbReference>
<sequence length="398" mass="45060">MEDALASLKLLDDEEEAIHEVAGEENFAYQFCLVGRCLTDSVVHFPSLRNTMADLWHPIGGICITEAGEKRYLFQFFNEIDFDRVKAGTPWFYNNHLLILQTISEGVNSAVVELKFMEFWVQVHDLPPGSMNESMAKQFGNFCGNFLKYDTSIPTLGIQAFLQTRVRLDVTAPLKRKKKVLFGKVLVVYARFKYEKLNLFCFICGRLGHGESFFPLRLQIKPSKIVFEWDLSLRAVTRRWNTSESKWLRSVNGSTYEFDKVENPNLSGRFTVEKRSRWSVRGETGNQNVNLNFIQLGIENYDGSSRDRSGYDGGDVRMGVDGAVYRSLALVSNEEDDPIALVEGKKRQRMVEASRVPLETVGGSGSMDVSASSSIRAAEFNKNLKLECSWVGESTNSK</sequence>
<feature type="domain" description="DUF4283" evidence="1">
    <location>
        <begin position="30"/>
        <end position="108"/>
    </location>
</feature>
<dbReference type="EMBL" id="JABFAA010000013">
    <property type="protein sequence ID" value="MBA0699270.1"/>
    <property type="molecule type" value="Genomic_DNA"/>
</dbReference>
<evidence type="ECO:0000313" key="3">
    <source>
        <dbReference type="EMBL" id="MBA0699270.1"/>
    </source>
</evidence>
<reference evidence="3 4" key="1">
    <citation type="journal article" date="2019" name="Genome Biol. Evol.">
        <title>Insights into the evolution of the New World diploid cottons (Gossypium, subgenus Houzingenia) based on genome sequencing.</title>
        <authorList>
            <person name="Grover C.E."/>
            <person name="Arick M.A. 2nd"/>
            <person name="Thrash A."/>
            <person name="Conover J.L."/>
            <person name="Sanders W.S."/>
            <person name="Peterson D.G."/>
            <person name="Frelichowski J.E."/>
            <person name="Scheffler J.A."/>
            <person name="Scheffler B.E."/>
            <person name="Wendel J.F."/>
        </authorList>
    </citation>
    <scope>NUCLEOTIDE SEQUENCE [LARGE SCALE GENOMIC DNA]</scope>
    <source>
        <strain evidence="3">185</strain>
        <tissue evidence="3">Leaf</tissue>
    </source>
</reference>
<proteinExistence type="predicted"/>
<evidence type="ECO:0000259" key="1">
    <source>
        <dbReference type="Pfam" id="PF14111"/>
    </source>
</evidence>
<dbReference type="InterPro" id="IPR025558">
    <property type="entry name" value="DUF4283"/>
</dbReference>
<feature type="domain" description="Zinc knuckle CX2CX4HX4C" evidence="2">
    <location>
        <begin position="168"/>
        <end position="215"/>
    </location>
</feature>
<dbReference type="Proteomes" id="UP000593577">
    <property type="component" value="Unassembled WGS sequence"/>
</dbReference>
<name>A0A7J8YJ08_GOSAI</name>
<gene>
    <name evidence="3" type="ORF">Goari_000923</name>
</gene>
<evidence type="ECO:0008006" key="5">
    <source>
        <dbReference type="Google" id="ProtNLM"/>
    </source>
</evidence>
<dbReference type="AlphaFoldDB" id="A0A7J8YJ08"/>